<dbReference type="InterPro" id="IPR002347">
    <property type="entry name" value="SDR_fam"/>
</dbReference>
<dbReference type="GO" id="GO:0047936">
    <property type="term" value="F:glucose 1-dehydrogenase [NAD(P)+] activity"/>
    <property type="evidence" value="ECO:0007669"/>
    <property type="project" value="UniProtKB-EC"/>
</dbReference>
<accession>A0A437GUF3</accession>
<dbReference type="Gene3D" id="3.40.50.720">
    <property type="entry name" value="NAD(P)-binding Rossmann-like Domain"/>
    <property type="match status" value="1"/>
</dbReference>
<keyword evidence="4" id="KW-1185">Reference proteome</keyword>
<evidence type="ECO:0000313" key="4">
    <source>
        <dbReference type="Proteomes" id="UP000283003"/>
    </source>
</evidence>
<keyword evidence="2 3" id="KW-0560">Oxidoreductase</keyword>
<evidence type="ECO:0000256" key="1">
    <source>
        <dbReference type="ARBA" id="ARBA00006484"/>
    </source>
</evidence>
<name>A0A437GUF3_9SPHN</name>
<evidence type="ECO:0000256" key="2">
    <source>
        <dbReference type="ARBA" id="ARBA00023002"/>
    </source>
</evidence>
<dbReference type="FunFam" id="3.40.50.720:FF:000084">
    <property type="entry name" value="Short-chain dehydrogenase reductase"/>
    <property type="match status" value="1"/>
</dbReference>
<dbReference type="SUPFAM" id="SSF51735">
    <property type="entry name" value="NAD(P)-binding Rossmann-fold domains"/>
    <property type="match status" value="1"/>
</dbReference>
<dbReference type="PANTHER" id="PTHR24321:SF8">
    <property type="entry name" value="ESTRADIOL 17-BETA-DEHYDROGENASE 8-RELATED"/>
    <property type="match status" value="1"/>
</dbReference>
<protein>
    <submittedName>
        <fullName evidence="3">Glucose 1-dehydrogenase</fullName>
        <ecNumber evidence="3">1.1.1.47</ecNumber>
    </submittedName>
</protein>
<dbReference type="Pfam" id="PF13561">
    <property type="entry name" value="adh_short_C2"/>
    <property type="match status" value="1"/>
</dbReference>
<dbReference type="InterPro" id="IPR020904">
    <property type="entry name" value="Sc_DH/Rdtase_CS"/>
</dbReference>
<gene>
    <name evidence="3" type="ORF">EKN06_14600</name>
</gene>
<dbReference type="PRINTS" id="PR00081">
    <property type="entry name" value="GDHRDH"/>
</dbReference>
<evidence type="ECO:0000313" key="3">
    <source>
        <dbReference type="EMBL" id="RVQ65026.1"/>
    </source>
</evidence>
<dbReference type="EMBL" id="RXOL01000010">
    <property type="protein sequence ID" value="RVQ65026.1"/>
    <property type="molecule type" value="Genomic_DNA"/>
</dbReference>
<dbReference type="OrthoDB" id="7170719at2"/>
<dbReference type="PANTHER" id="PTHR24321">
    <property type="entry name" value="DEHYDROGENASES, SHORT CHAIN"/>
    <property type="match status" value="1"/>
</dbReference>
<dbReference type="PROSITE" id="PS00061">
    <property type="entry name" value="ADH_SHORT"/>
    <property type="match status" value="1"/>
</dbReference>
<dbReference type="EC" id="1.1.1.47" evidence="3"/>
<comment type="caution">
    <text evidence="3">The sequence shown here is derived from an EMBL/GenBank/DDBJ whole genome shotgun (WGS) entry which is preliminary data.</text>
</comment>
<comment type="similarity">
    <text evidence="1">Belongs to the short-chain dehydrogenases/reductases (SDR) family.</text>
</comment>
<dbReference type="NCBIfam" id="NF005559">
    <property type="entry name" value="PRK07231.1"/>
    <property type="match status" value="1"/>
</dbReference>
<reference evidence="3 4" key="1">
    <citation type="submission" date="2018-12" db="EMBL/GenBank/DDBJ databases">
        <title>Croceicoccus ponticola sp. nov., a lipolytic bacterium isolated from seawater.</title>
        <authorList>
            <person name="Yoon J.-H."/>
        </authorList>
    </citation>
    <scope>NUCLEOTIDE SEQUENCE [LARGE SCALE GENOMIC DNA]</scope>
    <source>
        <strain evidence="3 4">GM-16</strain>
    </source>
</reference>
<dbReference type="RefSeq" id="WP_127613640.1">
    <property type="nucleotide sequence ID" value="NZ_RXOL01000010.1"/>
</dbReference>
<dbReference type="Proteomes" id="UP000283003">
    <property type="component" value="Unassembled WGS sequence"/>
</dbReference>
<dbReference type="AlphaFoldDB" id="A0A437GUF3"/>
<sequence>MLRLEGKVAIITGAAQGMGEAHARRFVAEGAKVVLTDLNEKGGQALADGLGENALFVRHDVSVEDEWKRVVETAECKFGSVNILVNNAGIIGPLADAEALSLSDYNFVCSVNQTSVMLGMKAVIPSMLASGGGSIVNVSSISGIVAIVGTPNLAYAASKFAIRGMTKQVAVEYGMKGIRVNSVHPGYIRTPMMVAATDEDGGGAAAAIPLGRFGEPEEVANLVVFLASDESSFITATEHIIDGGMTAI</sequence>
<dbReference type="InterPro" id="IPR036291">
    <property type="entry name" value="NAD(P)-bd_dom_sf"/>
</dbReference>
<organism evidence="3 4">
    <name type="scientific">Croceicoccus ponticola</name>
    <dbReference type="NCBI Taxonomy" id="2217664"/>
    <lineage>
        <taxon>Bacteria</taxon>
        <taxon>Pseudomonadati</taxon>
        <taxon>Pseudomonadota</taxon>
        <taxon>Alphaproteobacteria</taxon>
        <taxon>Sphingomonadales</taxon>
        <taxon>Erythrobacteraceae</taxon>
        <taxon>Croceicoccus</taxon>
    </lineage>
</organism>
<proteinExistence type="inferred from homology"/>
<dbReference type="PRINTS" id="PR00080">
    <property type="entry name" value="SDRFAMILY"/>
</dbReference>